<evidence type="ECO:0000313" key="3">
    <source>
        <dbReference type="Proteomes" id="UP001610444"/>
    </source>
</evidence>
<feature type="domain" description="BTB" evidence="1">
    <location>
        <begin position="13"/>
        <end position="84"/>
    </location>
</feature>
<dbReference type="PANTHER" id="PTHR47843:SF2">
    <property type="entry name" value="BTB DOMAIN-CONTAINING PROTEIN"/>
    <property type="match status" value="1"/>
</dbReference>
<dbReference type="Pfam" id="PF00651">
    <property type="entry name" value="BTB"/>
    <property type="match status" value="1"/>
</dbReference>
<reference evidence="2 3" key="1">
    <citation type="submission" date="2024-07" db="EMBL/GenBank/DDBJ databases">
        <title>Section-level genome sequencing and comparative genomics of Aspergillus sections Usti and Cavernicolus.</title>
        <authorList>
            <consortium name="Lawrence Berkeley National Laboratory"/>
            <person name="Nybo J.L."/>
            <person name="Vesth T.C."/>
            <person name="Theobald S."/>
            <person name="Frisvad J.C."/>
            <person name="Larsen T.O."/>
            <person name="Kjaerboelling I."/>
            <person name="Rothschild-Mancinelli K."/>
            <person name="Lyhne E.K."/>
            <person name="Kogle M.E."/>
            <person name="Barry K."/>
            <person name="Clum A."/>
            <person name="Na H."/>
            <person name="Ledsgaard L."/>
            <person name="Lin J."/>
            <person name="Lipzen A."/>
            <person name="Kuo A."/>
            <person name="Riley R."/>
            <person name="Mondo S."/>
            <person name="LaButti K."/>
            <person name="Haridas S."/>
            <person name="Pangalinan J."/>
            <person name="Salamov A.A."/>
            <person name="Simmons B.A."/>
            <person name="Magnuson J.K."/>
            <person name="Chen J."/>
            <person name="Drula E."/>
            <person name="Henrissat B."/>
            <person name="Wiebenga A."/>
            <person name="Lubbers R.J."/>
            <person name="Gomes A.C."/>
            <person name="Macurrencykelacurrency M.R."/>
            <person name="Stajich J."/>
            <person name="Grigoriev I.V."/>
            <person name="Mortensen U.H."/>
            <person name="De vries R.P."/>
            <person name="Baker S.E."/>
            <person name="Andersen M.R."/>
        </authorList>
    </citation>
    <scope>NUCLEOTIDE SEQUENCE [LARGE SCALE GENOMIC DNA]</scope>
    <source>
        <strain evidence="2 3">CBS 756.74</strain>
    </source>
</reference>
<gene>
    <name evidence="2" type="ORF">BJX68DRAFT_277337</name>
</gene>
<dbReference type="GeneID" id="98163474"/>
<protein>
    <recommendedName>
        <fullName evidence="1">BTB domain-containing protein</fullName>
    </recommendedName>
</protein>
<name>A0ABR4JZW6_9EURO</name>
<sequence>MSPNQPDASLPRPVVNIRIGAETYNGSKALLCKHSPYFRGMFEGQFREAEEESAELGDVPGVVSTRSFELLLQWLYLGRFVLVGDESPTDQITATIELARPADMVKISDTTMAQQIALCIRAAVLHNPPLDEILSRSPAADIHCITAEHIEAASRLPKGHLARLLLASASTDAYLNSEDFKFSHEFHDVPESAGDLLQELGGVIKSVGLGRGPWSTFHDPFSGEELDRLLHTGHI</sequence>
<dbReference type="CDD" id="cd18186">
    <property type="entry name" value="BTB_POZ_ZBTB_KLHL-like"/>
    <property type="match status" value="1"/>
</dbReference>
<dbReference type="SUPFAM" id="SSF54695">
    <property type="entry name" value="POZ domain"/>
    <property type="match status" value="1"/>
</dbReference>
<dbReference type="Proteomes" id="UP001610444">
    <property type="component" value="Unassembled WGS sequence"/>
</dbReference>
<dbReference type="RefSeq" id="XP_070896762.1">
    <property type="nucleotide sequence ID" value="XM_071048310.1"/>
</dbReference>
<organism evidence="2 3">
    <name type="scientific">Aspergillus pseudodeflectus</name>
    <dbReference type="NCBI Taxonomy" id="176178"/>
    <lineage>
        <taxon>Eukaryota</taxon>
        <taxon>Fungi</taxon>
        <taxon>Dikarya</taxon>
        <taxon>Ascomycota</taxon>
        <taxon>Pezizomycotina</taxon>
        <taxon>Eurotiomycetes</taxon>
        <taxon>Eurotiomycetidae</taxon>
        <taxon>Eurotiales</taxon>
        <taxon>Aspergillaceae</taxon>
        <taxon>Aspergillus</taxon>
        <taxon>Aspergillus subgen. Nidulantes</taxon>
    </lineage>
</organism>
<dbReference type="PROSITE" id="PS50097">
    <property type="entry name" value="BTB"/>
    <property type="match status" value="1"/>
</dbReference>
<dbReference type="EMBL" id="JBFXLR010000036">
    <property type="protein sequence ID" value="KAL2845628.1"/>
    <property type="molecule type" value="Genomic_DNA"/>
</dbReference>
<proteinExistence type="predicted"/>
<evidence type="ECO:0000259" key="1">
    <source>
        <dbReference type="PROSITE" id="PS50097"/>
    </source>
</evidence>
<dbReference type="InterPro" id="IPR000210">
    <property type="entry name" value="BTB/POZ_dom"/>
</dbReference>
<dbReference type="InterPro" id="IPR011333">
    <property type="entry name" value="SKP1/BTB/POZ_sf"/>
</dbReference>
<dbReference type="PANTHER" id="PTHR47843">
    <property type="entry name" value="BTB DOMAIN-CONTAINING PROTEIN-RELATED"/>
    <property type="match status" value="1"/>
</dbReference>
<dbReference type="Gene3D" id="3.30.710.10">
    <property type="entry name" value="Potassium Channel Kv1.1, Chain A"/>
    <property type="match status" value="1"/>
</dbReference>
<accession>A0ABR4JZW6</accession>
<keyword evidence="3" id="KW-1185">Reference proteome</keyword>
<dbReference type="SMART" id="SM00225">
    <property type="entry name" value="BTB"/>
    <property type="match status" value="1"/>
</dbReference>
<comment type="caution">
    <text evidence="2">The sequence shown here is derived from an EMBL/GenBank/DDBJ whole genome shotgun (WGS) entry which is preliminary data.</text>
</comment>
<evidence type="ECO:0000313" key="2">
    <source>
        <dbReference type="EMBL" id="KAL2845628.1"/>
    </source>
</evidence>